<gene>
    <name evidence="1" type="ordered locus">Bsph_3769</name>
</gene>
<organism evidence="1 2">
    <name type="scientific">Lysinibacillus sphaericus (strain C3-41)</name>
    <dbReference type="NCBI Taxonomy" id="444177"/>
    <lineage>
        <taxon>Bacteria</taxon>
        <taxon>Bacillati</taxon>
        <taxon>Bacillota</taxon>
        <taxon>Bacilli</taxon>
        <taxon>Bacillales</taxon>
        <taxon>Bacillaceae</taxon>
        <taxon>Lysinibacillus</taxon>
    </lineage>
</organism>
<name>B1HTP5_LYSSC</name>
<accession>B1HTP5</accession>
<evidence type="ECO:0000313" key="1">
    <source>
        <dbReference type="EMBL" id="ACA41249.1"/>
    </source>
</evidence>
<dbReference type="Proteomes" id="UP000002164">
    <property type="component" value="Chromosome"/>
</dbReference>
<dbReference type="EnsemblBacteria" id="ACA41249">
    <property type="protein sequence ID" value="ACA41249"/>
    <property type="gene ID" value="Bsph_3769"/>
</dbReference>
<dbReference type="AlphaFoldDB" id="B1HTP5"/>
<dbReference type="EMBL" id="CP000817">
    <property type="protein sequence ID" value="ACA41249.1"/>
    <property type="molecule type" value="Genomic_DNA"/>
</dbReference>
<proteinExistence type="predicted"/>
<reference evidence="1 2" key="1">
    <citation type="journal article" date="2008" name="J. Bacteriol.">
        <title>Complete genome sequence of the mosquitocidal bacterium Bacillus sphaericus C3-41 and comparison with those of closely related Bacillus species.</title>
        <authorList>
            <person name="Hu X."/>
            <person name="Fan W."/>
            <person name="Han B."/>
            <person name="Liu H."/>
            <person name="Zheng D."/>
            <person name="Li Q."/>
            <person name="Dong W."/>
            <person name="Yan J."/>
            <person name="Gao M."/>
            <person name="Berry C."/>
            <person name="Yuan Z."/>
        </authorList>
    </citation>
    <scope>NUCLEOTIDE SEQUENCE [LARGE SCALE GENOMIC DNA]</scope>
    <source>
        <strain evidence="1 2">C3-41</strain>
    </source>
</reference>
<dbReference type="HOGENOM" id="CLU_3169915_0_0_9"/>
<evidence type="ECO:0000313" key="2">
    <source>
        <dbReference type="Proteomes" id="UP000002164"/>
    </source>
</evidence>
<sequence>MSIPPYICIVTVLIHVLHTNILAQLKLESLPIVCQNPAMFVTSNILS</sequence>
<protein>
    <submittedName>
        <fullName evidence="1">Uncharacterized protein</fullName>
    </submittedName>
</protein>
<dbReference type="KEGG" id="lsp:Bsph_3769"/>